<dbReference type="EnsemblPlants" id="KQJ87427">
    <property type="protein sequence ID" value="KQJ87427"/>
    <property type="gene ID" value="BRADI_4g11055v3"/>
</dbReference>
<dbReference type="SUPFAM" id="SSF81383">
    <property type="entry name" value="F-box domain"/>
    <property type="match status" value="1"/>
</dbReference>
<dbReference type="Pfam" id="PF00646">
    <property type="entry name" value="F-box"/>
    <property type="match status" value="1"/>
</dbReference>
<evidence type="ECO:0000313" key="4">
    <source>
        <dbReference type="Proteomes" id="UP000008810"/>
    </source>
</evidence>
<dbReference type="Proteomes" id="UP000008810">
    <property type="component" value="Chromosome 4"/>
</dbReference>
<proteinExistence type="predicted"/>
<keyword evidence="4" id="KW-1185">Reference proteome</keyword>
<dbReference type="InterPro" id="IPR050796">
    <property type="entry name" value="SCF_F-box_component"/>
</dbReference>
<reference evidence="3" key="3">
    <citation type="submission" date="2018-08" db="UniProtKB">
        <authorList>
            <consortium name="EnsemblPlants"/>
        </authorList>
    </citation>
    <scope>IDENTIFICATION</scope>
    <source>
        <strain evidence="3">cv. Bd21</strain>
    </source>
</reference>
<dbReference type="SMART" id="SM00256">
    <property type="entry name" value="FBOX"/>
    <property type="match status" value="1"/>
</dbReference>
<reference evidence="2 3" key="1">
    <citation type="journal article" date="2010" name="Nature">
        <title>Genome sequencing and analysis of the model grass Brachypodium distachyon.</title>
        <authorList>
            <consortium name="International Brachypodium Initiative"/>
        </authorList>
    </citation>
    <scope>NUCLEOTIDE SEQUENCE [LARGE SCALE GENOMIC DNA]</scope>
    <source>
        <strain evidence="2 3">Bd21</strain>
    </source>
</reference>
<evidence type="ECO:0000313" key="2">
    <source>
        <dbReference type="EMBL" id="KQJ87427.1"/>
    </source>
</evidence>
<dbReference type="PANTHER" id="PTHR31672:SF2">
    <property type="entry name" value="F-BOX DOMAIN-CONTAINING PROTEIN"/>
    <property type="match status" value="1"/>
</dbReference>
<dbReference type="InterPro" id="IPR001810">
    <property type="entry name" value="F-box_dom"/>
</dbReference>
<name>A0A0Q3HG85_BRADI</name>
<accession>A0A0Q3HG85</accession>
<dbReference type="InterPro" id="IPR036047">
    <property type="entry name" value="F-box-like_dom_sf"/>
</dbReference>
<evidence type="ECO:0000313" key="3">
    <source>
        <dbReference type="EnsemblPlants" id="KQJ87427"/>
    </source>
</evidence>
<dbReference type="OrthoDB" id="665134at2759"/>
<organism evidence="2">
    <name type="scientific">Brachypodium distachyon</name>
    <name type="common">Purple false brome</name>
    <name type="synonym">Trachynia distachya</name>
    <dbReference type="NCBI Taxonomy" id="15368"/>
    <lineage>
        <taxon>Eukaryota</taxon>
        <taxon>Viridiplantae</taxon>
        <taxon>Streptophyta</taxon>
        <taxon>Embryophyta</taxon>
        <taxon>Tracheophyta</taxon>
        <taxon>Spermatophyta</taxon>
        <taxon>Magnoliopsida</taxon>
        <taxon>Liliopsida</taxon>
        <taxon>Poales</taxon>
        <taxon>Poaceae</taxon>
        <taxon>BOP clade</taxon>
        <taxon>Pooideae</taxon>
        <taxon>Stipodae</taxon>
        <taxon>Brachypodieae</taxon>
        <taxon>Brachypodium</taxon>
    </lineage>
</organism>
<gene>
    <name evidence="2" type="ORF">BRADI_4g11055v3</name>
</gene>
<dbReference type="InParanoid" id="A0A0Q3HG85"/>
<evidence type="ECO:0000259" key="1">
    <source>
        <dbReference type="SMART" id="SM00256"/>
    </source>
</evidence>
<dbReference type="AlphaFoldDB" id="A0A0Q3HG85"/>
<dbReference type="Gene3D" id="1.20.1280.50">
    <property type="match status" value="1"/>
</dbReference>
<dbReference type="PANTHER" id="PTHR31672">
    <property type="entry name" value="BNACNNG10540D PROTEIN"/>
    <property type="match status" value="1"/>
</dbReference>
<protein>
    <recommendedName>
        <fullName evidence="1">F-box domain-containing protein</fullName>
    </recommendedName>
</protein>
<feature type="domain" description="F-box" evidence="1">
    <location>
        <begin position="8"/>
        <end position="51"/>
    </location>
</feature>
<reference evidence="2" key="2">
    <citation type="submission" date="2017-06" db="EMBL/GenBank/DDBJ databases">
        <title>WGS assembly of Brachypodium distachyon.</title>
        <authorList>
            <consortium name="The International Brachypodium Initiative"/>
            <person name="Lucas S."/>
            <person name="Harmon-Smith M."/>
            <person name="Lail K."/>
            <person name="Tice H."/>
            <person name="Grimwood J."/>
            <person name="Bruce D."/>
            <person name="Barry K."/>
            <person name="Shu S."/>
            <person name="Lindquist E."/>
            <person name="Wang M."/>
            <person name="Pitluck S."/>
            <person name="Vogel J.P."/>
            <person name="Garvin D.F."/>
            <person name="Mockler T.C."/>
            <person name="Schmutz J."/>
            <person name="Rokhsar D."/>
            <person name="Bevan M.W."/>
        </authorList>
    </citation>
    <scope>NUCLEOTIDE SEQUENCE</scope>
    <source>
        <strain evidence="2">Bd21</strain>
    </source>
</reference>
<sequence length="337" mass="37556">MDSSCWDFPTDVFVEILRRLPPNARRRFRQVCRQWRDTIDTRAATDMRPRTKSIVVTTDGSTYVVDLQSPPGQTRELWRKMGFRTAKRYKAMGIVNTCNGLVCLCDDTAPGGGGAITCDSAAWRCVPTNTDDAVDTRCRLGPCHLANVDGTVYWLTQAEVGEMKIISMDLKDERVVTLTPIEPLPVMGLTSCFLTKVLGRLAVVADDSVTVWVLEGERWSLGYIMETHRLRQQERWLRRELALPQFAAGDYILTHKGAYNSVLGQKCVLYGHRTGSNAARLHPQEQGLVAQIGHKDHGEVVQDFLGCVRSTFAYVETEEPLGVYNLDLVTGGGFPGS</sequence>
<dbReference type="Gramene" id="KQJ87427">
    <property type="protein sequence ID" value="KQJ87427"/>
    <property type="gene ID" value="BRADI_4g11055v3"/>
</dbReference>
<dbReference type="EMBL" id="CM000883">
    <property type="protein sequence ID" value="KQJ87427.1"/>
    <property type="molecule type" value="Genomic_DNA"/>
</dbReference>